<organism evidence="6 7">
    <name type="scientific">Streptomyces boncukensis</name>
    <dbReference type="NCBI Taxonomy" id="2711219"/>
    <lineage>
        <taxon>Bacteria</taxon>
        <taxon>Bacillati</taxon>
        <taxon>Actinomycetota</taxon>
        <taxon>Actinomycetes</taxon>
        <taxon>Kitasatosporales</taxon>
        <taxon>Streptomycetaceae</taxon>
        <taxon>Streptomyces</taxon>
    </lineage>
</organism>
<dbReference type="Gene3D" id="1.25.40.10">
    <property type="entry name" value="Tetratricopeptide repeat domain"/>
    <property type="match status" value="1"/>
</dbReference>
<dbReference type="GO" id="GO:0006355">
    <property type="term" value="P:regulation of DNA-templated transcription"/>
    <property type="evidence" value="ECO:0007669"/>
    <property type="project" value="InterPro"/>
</dbReference>
<evidence type="ECO:0000313" key="7">
    <source>
        <dbReference type="Proteomes" id="UP000477722"/>
    </source>
</evidence>
<dbReference type="RefSeq" id="WP_165298563.1">
    <property type="nucleotide sequence ID" value="NZ_JAAKZZ010000082.1"/>
</dbReference>
<evidence type="ECO:0000256" key="3">
    <source>
        <dbReference type="ARBA" id="ARBA00023163"/>
    </source>
</evidence>
<dbReference type="Pfam" id="PF13191">
    <property type="entry name" value="AAA_16"/>
    <property type="match status" value="1"/>
</dbReference>
<name>A0A6G4WV36_9ACTN</name>
<keyword evidence="7" id="KW-1185">Reference proteome</keyword>
<dbReference type="SUPFAM" id="SSF48452">
    <property type="entry name" value="TPR-like"/>
    <property type="match status" value="1"/>
</dbReference>
<dbReference type="CDD" id="cd06170">
    <property type="entry name" value="LuxR_C_like"/>
    <property type="match status" value="1"/>
</dbReference>
<sequence length="913" mass="98846">MFAENSDIRTRLDELVTDTVAGDSVIAVISGFSAMGKTETLRILMDRASAAGVTVLHVVSSRAERCLPYTTLEKILGLTELSQGRHAEPMGPGCAHAGDLGAVARDACSAIAAATARGPVLIAVDDVQFADEESLHCLQYAAHALRGGGPLALVLTWDPARGDEAPAALRSFLQRPGVRRIRVDVLTVEGIAERLAARWGRRRAAELAPRYYGLTGGNPLLVNALLEDGWSDGPPTGHNFQEAVDLCARRAGAVALEVTRCLAVLGDTRDLSLVGRLSRVGVPRTRRALEQMNAVGLLSGSRFRHPAVASALLAAMPAEALSQVGYRAAQLLYEAGEPTGAVVERLRSVGPLPQEWVLPVLDEAVREALAEHDIRRAISCLQFAVACCTDKNLYYVYQRRIAELYSLIDLGAADARLLALKTPILADELGGAESLRVAIARLASLHFDDALEIIRHVAVSERPTREGERAWWRLVCLTLAANYPGLLDRAGVPRPAELDLDPGAERDGTPLLRTCEALVTVLTRTDDASAMRRAVRVPDEEAAAGEDVDVYVCALLTLVYSDALNDAARWCDRGLGMPEDAPVWRVVAHCFRALVALRQGRLTEAVERADELMAHVTHHEWNDSLGLLLATLIEAHTAAGNHQAAAECVSRPINPALFDTRAGLHYLYARGRHHLAAGRLYGALADFMACGERMRQWDVDTPALAPWRVGAAETWLLLGRRDKAAALIEEQLAWFGTSELLPRAHGATLRCAAALRPPVERPPLLERALGMLQRVDDRYESSRVLADLSQAYHLLGEETKARTAARRARRLTRGHQGKKARPAAAAAAAPPPVPVRAPVPQESGAPGQGDKFAKLSGSERRVALLAAAGYTNREISARIYVTISTVEQHLTRVYRKLGIKRRDELPMDFGAGV</sequence>
<dbReference type="InterPro" id="IPR041664">
    <property type="entry name" value="AAA_16"/>
</dbReference>
<dbReference type="SUPFAM" id="SSF46894">
    <property type="entry name" value="C-terminal effector domain of the bipartite response regulators"/>
    <property type="match status" value="1"/>
</dbReference>
<protein>
    <submittedName>
        <fullName evidence="6">AAA family ATPase</fullName>
    </submittedName>
</protein>
<gene>
    <name evidence="6" type="ORF">G5C65_10955</name>
</gene>
<dbReference type="PANTHER" id="PTHR44688">
    <property type="entry name" value="DNA-BINDING TRANSCRIPTIONAL ACTIVATOR DEVR_DOSR"/>
    <property type="match status" value="1"/>
</dbReference>
<keyword evidence="2" id="KW-0238">DNA-binding</keyword>
<dbReference type="InterPro" id="IPR016032">
    <property type="entry name" value="Sig_transdc_resp-reg_C-effctor"/>
</dbReference>
<dbReference type="SUPFAM" id="SSF52540">
    <property type="entry name" value="P-loop containing nucleoside triphosphate hydrolases"/>
    <property type="match status" value="1"/>
</dbReference>
<dbReference type="InterPro" id="IPR027417">
    <property type="entry name" value="P-loop_NTPase"/>
</dbReference>
<dbReference type="Pfam" id="PF00196">
    <property type="entry name" value="GerE"/>
    <property type="match status" value="1"/>
</dbReference>
<feature type="region of interest" description="Disordered" evidence="4">
    <location>
        <begin position="803"/>
        <end position="853"/>
    </location>
</feature>
<reference evidence="6 7" key="1">
    <citation type="submission" date="2020-02" db="EMBL/GenBank/DDBJ databases">
        <title>Whole-genome analyses of novel actinobacteria.</title>
        <authorList>
            <person name="Sahin N."/>
            <person name="Tatar D."/>
        </authorList>
    </citation>
    <scope>NUCLEOTIDE SEQUENCE [LARGE SCALE GENOMIC DNA]</scope>
    <source>
        <strain evidence="6 7">SB3404</strain>
    </source>
</reference>
<evidence type="ECO:0000259" key="5">
    <source>
        <dbReference type="PROSITE" id="PS00622"/>
    </source>
</evidence>
<dbReference type="EMBL" id="JAAKZZ010000082">
    <property type="protein sequence ID" value="NGO68863.1"/>
    <property type="molecule type" value="Genomic_DNA"/>
</dbReference>
<dbReference type="SMART" id="SM00421">
    <property type="entry name" value="HTH_LUXR"/>
    <property type="match status" value="1"/>
</dbReference>
<dbReference type="PRINTS" id="PR00038">
    <property type="entry name" value="HTHLUXR"/>
</dbReference>
<dbReference type="PROSITE" id="PS00622">
    <property type="entry name" value="HTH_LUXR_1"/>
    <property type="match status" value="1"/>
</dbReference>
<dbReference type="InterPro" id="IPR036388">
    <property type="entry name" value="WH-like_DNA-bd_sf"/>
</dbReference>
<evidence type="ECO:0000313" key="6">
    <source>
        <dbReference type="EMBL" id="NGO68863.1"/>
    </source>
</evidence>
<dbReference type="InterPro" id="IPR000792">
    <property type="entry name" value="Tscrpt_reg_LuxR_C"/>
</dbReference>
<evidence type="ECO:0000256" key="4">
    <source>
        <dbReference type="SAM" id="MobiDB-lite"/>
    </source>
</evidence>
<keyword evidence="1" id="KW-0805">Transcription regulation</keyword>
<dbReference type="GO" id="GO:0003677">
    <property type="term" value="F:DNA binding"/>
    <property type="evidence" value="ECO:0007669"/>
    <property type="project" value="UniProtKB-KW"/>
</dbReference>
<dbReference type="Gene3D" id="1.10.10.10">
    <property type="entry name" value="Winged helix-like DNA-binding domain superfamily/Winged helix DNA-binding domain"/>
    <property type="match status" value="1"/>
</dbReference>
<proteinExistence type="predicted"/>
<dbReference type="InterPro" id="IPR011990">
    <property type="entry name" value="TPR-like_helical_dom_sf"/>
</dbReference>
<comment type="caution">
    <text evidence="6">The sequence shown here is derived from an EMBL/GenBank/DDBJ whole genome shotgun (WGS) entry which is preliminary data.</text>
</comment>
<dbReference type="PANTHER" id="PTHR44688:SF16">
    <property type="entry name" value="DNA-BINDING TRANSCRIPTIONAL ACTIVATOR DEVR_DOSR"/>
    <property type="match status" value="1"/>
</dbReference>
<feature type="domain" description="HTH luxR-type" evidence="5">
    <location>
        <begin position="869"/>
        <end position="896"/>
    </location>
</feature>
<feature type="compositionally biased region" description="Basic residues" evidence="4">
    <location>
        <begin position="803"/>
        <end position="821"/>
    </location>
</feature>
<evidence type="ECO:0000256" key="1">
    <source>
        <dbReference type="ARBA" id="ARBA00023015"/>
    </source>
</evidence>
<accession>A0A6G4WV36</accession>
<keyword evidence="3" id="KW-0804">Transcription</keyword>
<dbReference type="Proteomes" id="UP000477722">
    <property type="component" value="Unassembled WGS sequence"/>
</dbReference>
<dbReference type="AlphaFoldDB" id="A0A6G4WV36"/>
<evidence type="ECO:0000256" key="2">
    <source>
        <dbReference type="ARBA" id="ARBA00023125"/>
    </source>
</evidence>